<keyword evidence="1 2" id="KW-0597">Phosphoprotein</keyword>
<dbReference type="RefSeq" id="WP_377242411.1">
    <property type="nucleotide sequence ID" value="NZ_JBHLXP010000001.1"/>
</dbReference>
<evidence type="ECO:0000313" key="4">
    <source>
        <dbReference type="EMBL" id="MFC0048328.1"/>
    </source>
</evidence>
<proteinExistence type="predicted"/>
<name>A0ABV6BE55_9GAMM</name>
<dbReference type="InterPro" id="IPR009061">
    <property type="entry name" value="DNA-bd_dom_put_sf"/>
</dbReference>
<evidence type="ECO:0000259" key="3">
    <source>
        <dbReference type="PROSITE" id="PS50110"/>
    </source>
</evidence>
<dbReference type="SMART" id="SM00448">
    <property type="entry name" value="REC"/>
    <property type="match status" value="1"/>
</dbReference>
<protein>
    <submittedName>
        <fullName evidence="4">Response regulator</fullName>
    </submittedName>
</protein>
<feature type="modified residue" description="4-aspartylphosphate" evidence="2">
    <location>
        <position position="131"/>
    </location>
</feature>
<organism evidence="4 5">
    <name type="scientific">Rheinheimera tilapiae</name>
    <dbReference type="NCBI Taxonomy" id="875043"/>
    <lineage>
        <taxon>Bacteria</taxon>
        <taxon>Pseudomonadati</taxon>
        <taxon>Pseudomonadota</taxon>
        <taxon>Gammaproteobacteria</taxon>
        <taxon>Chromatiales</taxon>
        <taxon>Chromatiaceae</taxon>
        <taxon>Rheinheimera</taxon>
    </lineage>
</organism>
<comment type="caution">
    <text evidence="4">The sequence shown here is derived from an EMBL/GenBank/DDBJ whole genome shotgun (WGS) entry which is preliminary data.</text>
</comment>
<keyword evidence="5" id="KW-1185">Reference proteome</keyword>
<dbReference type="SUPFAM" id="SSF46955">
    <property type="entry name" value="Putative DNA-binding domain"/>
    <property type="match status" value="1"/>
</dbReference>
<evidence type="ECO:0000313" key="5">
    <source>
        <dbReference type="Proteomes" id="UP001589813"/>
    </source>
</evidence>
<dbReference type="InterPro" id="IPR050595">
    <property type="entry name" value="Bact_response_regulator"/>
</dbReference>
<dbReference type="PANTHER" id="PTHR44591:SF3">
    <property type="entry name" value="RESPONSE REGULATORY DOMAIN-CONTAINING PROTEIN"/>
    <property type="match status" value="1"/>
</dbReference>
<dbReference type="Gene3D" id="3.40.50.2300">
    <property type="match status" value="1"/>
</dbReference>
<evidence type="ECO:0000256" key="1">
    <source>
        <dbReference type="ARBA" id="ARBA00022553"/>
    </source>
</evidence>
<dbReference type="Pfam" id="PF00072">
    <property type="entry name" value="Response_reg"/>
    <property type="match status" value="1"/>
</dbReference>
<dbReference type="Pfam" id="PF12728">
    <property type="entry name" value="HTH_17"/>
    <property type="match status" value="1"/>
</dbReference>
<reference evidence="4 5" key="1">
    <citation type="submission" date="2024-09" db="EMBL/GenBank/DDBJ databases">
        <authorList>
            <person name="Sun Q."/>
            <person name="Mori K."/>
        </authorList>
    </citation>
    <scope>NUCLEOTIDE SEQUENCE [LARGE SCALE GENOMIC DNA]</scope>
    <source>
        <strain evidence="4 5">KCTC 23315</strain>
    </source>
</reference>
<dbReference type="PANTHER" id="PTHR44591">
    <property type="entry name" value="STRESS RESPONSE REGULATOR PROTEIN 1"/>
    <property type="match status" value="1"/>
</dbReference>
<dbReference type="InterPro" id="IPR041657">
    <property type="entry name" value="HTH_17"/>
</dbReference>
<evidence type="ECO:0000256" key="2">
    <source>
        <dbReference type="PROSITE-ProRule" id="PRU00169"/>
    </source>
</evidence>
<feature type="domain" description="Response regulatory" evidence="3">
    <location>
        <begin position="82"/>
        <end position="197"/>
    </location>
</feature>
<dbReference type="EMBL" id="JBHLXP010000001">
    <property type="protein sequence ID" value="MFC0048328.1"/>
    <property type="molecule type" value="Genomic_DNA"/>
</dbReference>
<dbReference type="PROSITE" id="PS50110">
    <property type="entry name" value="RESPONSE_REGULATORY"/>
    <property type="match status" value="1"/>
</dbReference>
<gene>
    <name evidence="4" type="ORF">ACFFJP_08505</name>
</gene>
<dbReference type="InterPro" id="IPR001789">
    <property type="entry name" value="Sig_transdc_resp-reg_receiver"/>
</dbReference>
<sequence>MKTLKPGEIAAYCDVHHRTVSRWISQGQLKGHKLPGRGNYRVLLPDFISFLQLQKMPMPPELADSMRESEPEVAPAAAQDRRILVIDDEASYRQAIKRVLFSSGYQLDFAADGFQAGVKIAGGQPDLITLDLSMPGLDGFDVIRYIRQQPELESVRILVISGLGSQELAQAKALGADATLSKPFENNQLLELVQQLLQGDPNAEQSAVGR</sequence>
<dbReference type="SUPFAM" id="SSF52172">
    <property type="entry name" value="CheY-like"/>
    <property type="match status" value="1"/>
</dbReference>
<accession>A0ABV6BE55</accession>
<dbReference type="Proteomes" id="UP001589813">
    <property type="component" value="Unassembled WGS sequence"/>
</dbReference>
<dbReference type="InterPro" id="IPR011006">
    <property type="entry name" value="CheY-like_superfamily"/>
</dbReference>